<protein>
    <submittedName>
        <fullName evidence="3">Uncharacterized protein</fullName>
    </submittedName>
</protein>
<dbReference type="InParanoid" id="S8F410"/>
<accession>S8F410</accession>
<dbReference type="Proteomes" id="UP000015241">
    <property type="component" value="Unassembled WGS sequence"/>
</dbReference>
<dbReference type="AlphaFoldDB" id="S8F410"/>
<keyword evidence="4" id="KW-1185">Reference proteome</keyword>
<evidence type="ECO:0000256" key="2">
    <source>
        <dbReference type="SAM" id="SignalP"/>
    </source>
</evidence>
<feature type="chain" id="PRO_5004551224" evidence="2">
    <location>
        <begin position="20"/>
        <end position="187"/>
    </location>
</feature>
<dbReference type="EMBL" id="KE504188">
    <property type="protein sequence ID" value="EPS96485.1"/>
    <property type="molecule type" value="Genomic_DNA"/>
</dbReference>
<proteinExistence type="predicted"/>
<sequence>MKFSATFATLAAIVAGASAQLSILAPGGPDLWWVSGEVNDITWTCNTSPYQNFTVLLESSDQTILASPYAFVANQPNYQCSVEIYAYQLTTFPSTTGYTITFANTLNSSDVYATSQPFEIKPDGSQYPASSATPTGTATATGSGSATSSGSSATQSGSSDQKSAAGALTVPMSGLALVGAALGLAMA</sequence>
<evidence type="ECO:0000256" key="1">
    <source>
        <dbReference type="SAM" id="MobiDB-lite"/>
    </source>
</evidence>
<dbReference type="OrthoDB" id="2576580at2759"/>
<reference evidence="3 4" key="1">
    <citation type="journal article" date="2012" name="Science">
        <title>The Paleozoic origin of enzymatic lignin decomposition reconstructed from 31 fungal genomes.</title>
        <authorList>
            <person name="Floudas D."/>
            <person name="Binder M."/>
            <person name="Riley R."/>
            <person name="Barry K."/>
            <person name="Blanchette R.A."/>
            <person name="Henrissat B."/>
            <person name="Martinez A.T."/>
            <person name="Otillar R."/>
            <person name="Spatafora J.W."/>
            <person name="Yadav J.S."/>
            <person name="Aerts A."/>
            <person name="Benoit I."/>
            <person name="Boyd A."/>
            <person name="Carlson A."/>
            <person name="Copeland A."/>
            <person name="Coutinho P.M."/>
            <person name="de Vries R.P."/>
            <person name="Ferreira P."/>
            <person name="Findley K."/>
            <person name="Foster B."/>
            <person name="Gaskell J."/>
            <person name="Glotzer D."/>
            <person name="Gorecki P."/>
            <person name="Heitman J."/>
            <person name="Hesse C."/>
            <person name="Hori C."/>
            <person name="Igarashi K."/>
            <person name="Jurgens J.A."/>
            <person name="Kallen N."/>
            <person name="Kersten P."/>
            <person name="Kohler A."/>
            <person name="Kuees U."/>
            <person name="Kumar T.K.A."/>
            <person name="Kuo A."/>
            <person name="LaButti K."/>
            <person name="Larrondo L.F."/>
            <person name="Lindquist E."/>
            <person name="Ling A."/>
            <person name="Lombard V."/>
            <person name="Lucas S."/>
            <person name="Lundell T."/>
            <person name="Martin R."/>
            <person name="McLaughlin D.J."/>
            <person name="Morgenstern I."/>
            <person name="Morin E."/>
            <person name="Murat C."/>
            <person name="Nagy L.G."/>
            <person name="Nolan M."/>
            <person name="Ohm R.A."/>
            <person name="Patyshakuliyeva A."/>
            <person name="Rokas A."/>
            <person name="Ruiz-Duenas F.J."/>
            <person name="Sabat G."/>
            <person name="Salamov A."/>
            <person name="Samejima M."/>
            <person name="Schmutz J."/>
            <person name="Slot J.C."/>
            <person name="St John F."/>
            <person name="Stenlid J."/>
            <person name="Sun H."/>
            <person name="Sun S."/>
            <person name="Syed K."/>
            <person name="Tsang A."/>
            <person name="Wiebenga A."/>
            <person name="Young D."/>
            <person name="Pisabarro A."/>
            <person name="Eastwood D.C."/>
            <person name="Martin F."/>
            <person name="Cullen D."/>
            <person name="Grigoriev I.V."/>
            <person name="Hibbett D.S."/>
        </authorList>
    </citation>
    <scope>NUCLEOTIDE SEQUENCE</scope>
    <source>
        <strain evidence="4">FP-58527</strain>
    </source>
</reference>
<gene>
    <name evidence="3" type="ORF">FOMPIDRAFT_1130397</name>
</gene>
<keyword evidence="2" id="KW-0732">Signal</keyword>
<evidence type="ECO:0000313" key="4">
    <source>
        <dbReference type="Proteomes" id="UP000015241"/>
    </source>
</evidence>
<feature type="region of interest" description="Disordered" evidence="1">
    <location>
        <begin position="123"/>
        <end position="161"/>
    </location>
</feature>
<dbReference type="STRING" id="743788.S8F410"/>
<feature type="compositionally biased region" description="Low complexity" evidence="1">
    <location>
        <begin position="129"/>
        <end position="159"/>
    </location>
</feature>
<dbReference type="HOGENOM" id="CLU_099094_1_0_1"/>
<evidence type="ECO:0000313" key="3">
    <source>
        <dbReference type="EMBL" id="EPS96485.1"/>
    </source>
</evidence>
<feature type="signal peptide" evidence="2">
    <location>
        <begin position="1"/>
        <end position="19"/>
    </location>
</feature>
<dbReference type="eggNOG" id="ENOG502SF7M">
    <property type="taxonomic scope" value="Eukaryota"/>
</dbReference>
<name>S8F410_FOMSC</name>
<organism evidence="3 4">
    <name type="scientific">Fomitopsis schrenkii</name>
    <name type="common">Brown rot fungus</name>
    <dbReference type="NCBI Taxonomy" id="2126942"/>
    <lineage>
        <taxon>Eukaryota</taxon>
        <taxon>Fungi</taxon>
        <taxon>Dikarya</taxon>
        <taxon>Basidiomycota</taxon>
        <taxon>Agaricomycotina</taxon>
        <taxon>Agaricomycetes</taxon>
        <taxon>Polyporales</taxon>
        <taxon>Fomitopsis</taxon>
    </lineage>
</organism>